<dbReference type="InterPro" id="IPR045297">
    <property type="entry name" value="Complex1_LYR_LYRM4"/>
</dbReference>
<dbReference type="CDD" id="cd20264">
    <property type="entry name" value="Complex1_LYR_LYRM4"/>
    <property type="match status" value="1"/>
</dbReference>
<gene>
    <name evidence="3" type="ORF">AB675_6424</name>
</gene>
<reference evidence="3 4" key="1">
    <citation type="submission" date="2015-06" db="EMBL/GenBank/DDBJ databases">
        <title>Draft genome of the ant-associated black yeast Phialophora attae CBS 131958.</title>
        <authorList>
            <person name="Moreno L.F."/>
            <person name="Stielow B.J."/>
            <person name="de Hoog S."/>
            <person name="Vicente V.A."/>
            <person name="Weiss V.A."/>
            <person name="de Vries M."/>
            <person name="Cruz L.M."/>
            <person name="Souza E.M."/>
        </authorList>
    </citation>
    <scope>NUCLEOTIDE SEQUENCE [LARGE SCALE GENOMIC DNA]</scope>
    <source>
        <strain evidence="3 4">CBS 131958</strain>
    </source>
</reference>
<name>A0A0N1P2N6_9EURO</name>
<feature type="domain" description="Complex 1 LYR protein" evidence="2">
    <location>
        <begin position="17"/>
        <end position="73"/>
    </location>
</feature>
<dbReference type="GO" id="GO:0005739">
    <property type="term" value="C:mitochondrion"/>
    <property type="evidence" value="ECO:0007669"/>
    <property type="project" value="TreeGrafter"/>
</dbReference>
<dbReference type="GO" id="GO:1990221">
    <property type="term" value="C:L-cysteine desulfurase complex"/>
    <property type="evidence" value="ECO:0007669"/>
    <property type="project" value="TreeGrafter"/>
</dbReference>
<dbReference type="GO" id="GO:0016226">
    <property type="term" value="P:iron-sulfur cluster assembly"/>
    <property type="evidence" value="ECO:0007669"/>
    <property type="project" value="InterPro"/>
</dbReference>
<evidence type="ECO:0000313" key="3">
    <source>
        <dbReference type="EMBL" id="KPI43825.1"/>
    </source>
</evidence>
<comment type="caution">
    <text evidence="3">The sequence shown here is derived from an EMBL/GenBank/DDBJ whole genome shotgun (WGS) entry which is preliminary data.</text>
</comment>
<accession>A0A0N1P2N6</accession>
<evidence type="ECO:0000256" key="1">
    <source>
        <dbReference type="ARBA" id="ARBA00009508"/>
    </source>
</evidence>
<comment type="similarity">
    <text evidence="1">Belongs to the complex I LYR family.</text>
</comment>
<dbReference type="InterPro" id="IPR051522">
    <property type="entry name" value="ISC_assembly_LYR"/>
</dbReference>
<dbReference type="InterPro" id="IPR008011">
    <property type="entry name" value="Complex1_LYR_dom"/>
</dbReference>
<dbReference type="Proteomes" id="UP000038010">
    <property type="component" value="Unassembled WGS sequence"/>
</dbReference>
<dbReference type="GeneID" id="28738596"/>
<organism evidence="3 4">
    <name type="scientific">Cyphellophora attinorum</name>
    <dbReference type="NCBI Taxonomy" id="1664694"/>
    <lineage>
        <taxon>Eukaryota</taxon>
        <taxon>Fungi</taxon>
        <taxon>Dikarya</taxon>
        <taxon>Ascomycota</taxon>
        <taxon>Pezizomycotina</taxon>
        <taxon>Eurotiomycetes</taxon>
        <taxon>Chaetothyriomycetidae</taxon>
        <taxon>Chaetothyriales</taxon>
        <taxon>Cyphellophoraceae</taxon>
        <taxon>Cyphellophora</taxon>
    </lineage>
</organism>
<dbReference type="VEuPathDB" id="FungiDB:AB675_6424"/>
<dbReference type="EMBL" id="LFJN01000004">
    <property type="protein sequence ID" value="KPI43825.1"/>
    <property type="molecule type" value="Genomic_DNA"/>
</dbReference>
<sequence length="114" mass="12843">MASATALATATDISGPTVRSLYRSLLRSSSQFSNYNFREYARRRTKDAFRDNKAEKDEGRVQELVQNGLKELQTMKRQTIISQFFQLDRLVVEGGASGKEGHGGIVRQKDTGWN</sequence>
<evidence type="ECO:0000259" key="2">
    <source>
        <dbReference type="Pfam" id="PF05347"/>
    </source>
</evidence>
<dbReference type="PANTHER" id="PTHR13166">
    <property type="entry name" value="PROTEIN C6ORF149"/>
    <property type="match status" value="1"/>
</dbReference>
<dbReference type="PANTHER" id="PTHR13166:SF7">
    <property type="entry name" value="LYR MOTIF-CONTAINING PROTEIN 4"/>
    <property type="match status" value="1"/>
</dbReference>
<evidence type="ECO:0000313" key="4">
    <source>
        <dbReference type="Proteomes" id="UP000038010"/>
    </source>
</evidence>
<proteinExistence type="inferred from homology"/>
<protein>
    <submittedName>
        <fullName evidence="3">LYR motif-containing protein 4</fullName>
    </submittedName>
</protein>
<dbReference type="RefSeq" id="XP_018003788.1">
    <property type="nucleotide sequence ID" value="XM_018146716.1"/>
</dbReference>
<dbReference type="AlphaFoldDB" id="A0A0N1P2N6"/>
<dbReference type="Pfam" id="PF05347">
    <property type="entry name" value="Complex1_LYR"/>
    <property type="match status" value="1"/>
</dbReference>
<dbReference type="STRING" id="1664694.A0A0N1P2N6"/>
<dbReference type="OrthoDB" id="275715at2759"/>
<keyword evidence="4" id="KW-1185">Reference proteome</keyword>